<gene>
    <name evidence="2" type="ORF">Enr8_12280</name>
</gene>
<feature type="transmembrane region" description="Helical" evidence="1">
    <location>
        <begin position="26"/>
        <end position="52"/>
    </location>
</feature>
<proteinExistence type="predicted"/>
<dbReference type="RefSeq" id="WP_146429692.1">
    <property type="nucleotide sequence ID" value="NZ_SJPF01000001.1"/>
</dbReference>
<reference evidence="2 3" key="1">
    <citation type="submission" date="2019-02" db="EMBL/GenBank/DDBJ databases">
        <title>Deep-cultivation of Planctomycetes and their phenomic and genomic characterization uncovers novel biology.</title>
        <authorList>
            <person name="Wiegand S."/>
            <person name="Jogler M."/>
            <person name="Boedeker C."/>
            <person name="Pinto D."/>
            <person name="Vollmers J."/>
            <person name="Rivas-Marin E."/>
            <person name="Kohn T."/>
            <person name="Peeters S.H."/>
            <person name="Heuer A."/>
            <person name="Rast P."/>
            <person name="Oberbeckmann S."/>
            <person name="Bunk B."/>
            <person name="Jeske O."/>
            <person name="Meyerdierks A."/>
            <person name="Storesund J.E."/>
            <person name="Kallscheuer N."/>
            <person name="Luecker S."/>
            <person name="Lage O.M."/>
            <person name="Pohl T."/>
            <person name="Merkel B.J."/>
            <person name="Hornburger P."/>
            <person name="Mueller R.-W."/>
            <person name="Bruemmer F."/>
            <person name="Labrenz M."/>
            <person name="Spormann A.M."/>
            <person name="Op Den Camp H."/>
            <person name="Overmann J."/>
            <person name="Amann R."/>
            <person name="Jetten M.S.M."/>
            <person name="Mascher T."/>
            <person name="Medema M.H."/>
            <person name="Devos D.P."/>
            <person name="Kaster A.-K."/>
            <person name="Ovreas L."/>
            <person name="Rohde M."/>
            <person name="Galperin M.Y."/>
            <person name="Jogler C."/>
        </authorList>
    </citation>
    <scope>NUCLEOTIDE SEQUENCE [LARGE SCALE GENOMIC DNA]</scope>
    <source>
        <strain evidence="2 3">Enr8</strain>
    </source>
</reference>
<dbReference type="InterPro" id="IPR008930">
    <property type="entry name" value="Terpenoid_cyclase/PrenylTrfase"/>
</dbReference>
<dbReference type="CDD" id="cd00688">
    <property type="entry name" value="ISOPREN_C2_like"/>
    <property type="match status" value="1"/>
</dbReference>
<keyword evidence="3" id="KW-1185">Reference proteome</keyword>
<name>A0A5C5VLX7_9BACT</name>
<dbReference type="Gene3D" id="1.50.10.20">
    <property type="match status" value="2"/>
</dbReference>
<accession>A0A5C5VLX7</accession>
<evidence type="ECO:0000256" key="1">
    <source>
        <dbReference type="SAM" id="Phobius"/>
    </source>
</evidence>
<protein>
    <recommendedName>
        <fullName evidence="4">Squalene cyclase C-terminal domain-containing protein</fullName>
    </recommendedName>
</protein>
<dbReference type="SUPFAM" id="SSF48239">
    <property type="entry name" value="Terpenoid cyclases/Protein prenyltransferases"/>
    <property type="match status" value="1"/>
</dbReference>
<evidence type="ECO:0008006" key="4">
    <source>
        <dbReference type="Google" id="ProtNLM"/>
    </source>
</evidence>
<dbReference type="EMBL" id="SJPF01000001">
    <property type="protein sequence ID" value="TWT39528.1"/>
    <property type="molecule type" value="Genomic_DNA"/>
</dbReference>
<dbReference type="Proteomes" id="UP000318878">
    <property type="component" value="Unassembled WGS sequence"/>
</dbReference>
<organism evidence="2 3">
    <name type="scientific">Blastopirellula retiformator</name>
    <dbReference type="NCBI Taxonomy" id="2527970"/>
    <lineage>
        <taxon>Bacteria</taxon>
        <taxon>Pseudomonadati</taxon>
        <taxon>Planctomycetota</taxon>
        <taxon>Planctomycetia</taxon>
        <taxon>Pirellulales</taxon>
        <taxon>Pirellulaceae</taxon>
        <taxon>Blastopirellula</taxon>
    </lineage>
</organism>
<dbReference type="AlphaFoldDB" id="A0A5C5VLX7"/>
<keyword evidence="1" id="KW-1133">Transmembrane helix</keyword>
<evidence type="ECO:0000313" key="3">
    <source>
        <dbReference type="Proteomes" id="UP000318878"/>
    </source>
</evidence>
<evidence type="ECO:0000313" key="2">
    <source>
        <dbReference type="EMBL" id="TWT39528.1"/>
    </source>
</evidence>
<keyword evidence="1" id="KW-0812">Transmembrane</keyword>
<sequence length="507" mass="55567">MATPDSPQNDLEPDEEEVRSGVSSRFILLTAVPSWLVSLVVHFLLILILVLLPVAQRVNQQREIVVDDTADAEEIEEFKMEEFEPIDEMKLDFDKPPEQMEDAVISEENIISDFQELEAAPTQMDLVDFADQTAPFTDMMTTDAGITGNGTSGRGQAQRTKMLSEGGGNGGSEAAVVAGLKWIADHQLPDGTWNFDHRRGAKKPGESKNFGEFSNSPRAATAMGLLPFLGSGHTHKEGKYKKQVGAGLTSLVRLMQVRGREGSLAESNGNMYSHGLGSIALCEAYAMTQDKDLAAPAQASLNYIVSCQDPVGGGWRYQPRQAGDTSVVGWQLMALKSGHMGYLEVPRNTIAGSMKFLDSVQSDGGAKYGYVDPGAGKATTPVGLLCRMYLGWKKDNPALEKGVAYLSKQGPSTGNNANMYYNYYATQVMRHYGGPKWGAWNVKQRDFLIKSQVPENQAEAGSWHFNGLHTDKGGRLYNTSLSLLTLEVYYRHLPIYKNTASEEDFPL</sequence>
<dbReference type="OrthoDB" id="238862at2"/>
<keyword evidence="1" id="KW-0472">Membrane</keyword>
<comment type="caution">
    <text evidence="2">The sequence shown here is derived from an EMBL/GenBank/DDBJ whole genome shotgun (WGS) entry which is preliminary data.</text>
</comment>